<dbReference type="GO" id="GO:0051607">
    <property type="term" value="P:defense response to virus"/>
    <property type="evidence" value="ECO:0007669"/>
    <property type="project" value="UniProtKB-UniRule"/>
</dbReference>
<comment type="function">
    <text evidence="8">CRISPR (clustered regularly interspaced short palindromic repeat), is an adaptive immune system that provides protection against mobile genetic elements (viruses, transposable elements and conjugative plasmids). CRISPR clusters contain sequences complementary to antecedent mobile elements and target invading nucleic acids. CRISPR clusters are transcribed and processed into CRISPR RNA (crRNA). Functions as a ssRNA-specific endoribonuclease. Involved in the integration of spacer DNA into the CRISPR cassette.</text>
</comment>
<dbReference type="GeneID" id="24806876"/>
<dbReference type="AlphaFoldDB" id="A0A0E3S7G0"/>
<evidence type="ECO:0000256" key="4">
    <source>
        <dbReference type="ARBA" id="ARBA00022759"/>
    </source>
</evidence>
<gene>
    <name evidence="8" type="primary">cas2</name>
    <name evidence="9" type="ORF">MSLAZ_2086</name>
</gene>
<dbReference type="CDD" id="cd09725">
    <property type="entry name" value="Cas2_I_II_III"/>
    <property type="match status" value="1"/>
</dbReference>
<dbReference type="HAMAP" id="MF_01471">
    <property type="entry name" value="Cas2"/>
    <property type="match status" value="1"/>
</dbReference>
<evidence type="ECO:0000256" key="1">
    <source>
        <dbReference type="ARBA" id="ARBA00001946"/>
    </source>
</evidence>
<dbReference type="HOGENOM" id="CLU_161124_2_0_2"/>
<dbReference type="KEGG" id="mls:MSLAZ_2086"/>
<dbReference type="PATRIC" id="fig|1434111.4.peg.2761"/>
<evidence type="ECO:0000256" key="8">
    <source>
        <dbReference type="HAMAP-Rule" id="MF_01471"/>
    </source>
</evidence>
<evidence type="ECO:0000256" key="2">
    <source>
        <dbReference type="ARBA" id="ARBA00022722"/>
    </source>
</evidence>
<dbReference type="SUPFAM" id="SSF143430">
    <property type="entry name" value="TTP0101/SSO1404-like"/>
    <property type="match status" value="1"/>
</dbReference>
<proteinExistence type="inferred from homology"/>
<dbReference type="RefSeq" id="WP_048129371.1">
    <property type="nucleotide sequence ID" value="NZ_CP009515.1"/>
</dbReference>
<dbReference type="NCBIfam" id="TIGR01573">
    <property type="entry name" value="cas2"/>
    <property type="match status" value="1"/>
</dbReference>
<keyword evidence="7 8" id="KW-0051">Antiviral defense</keyword>
<evidence type="ECO:0000256" key="5">
    <source>
        <dbReference type="ARBA" id="ARBA00022801"/>
    </source>
</evidence>
<dbReference type="InterPro" id="IPR019199">
    <property type="entry name" value="Virulence_VapD/CRISPR_Cas2"/>
</dbReference>
<dbReference type="Proteomes" id="UP000033072">
    <property type="component" value="Chromosome"/>
</dbReference>
<dbReference type="Pfam" id="PF09827">
    <property type="entry name" value="CRISPR_Cas2"/>
    <property type="match status" value="1"/>
</dbReference>
<organism evidence="9 10">
    <name type="scientific">Methanosarcina lacustris Z-7289</name>
    <dbReference type="NCBI Taxonomy" id="1434111"/>
    <lineage>
        <taxon>Archaea</taxon>
        <taxon>Methanobacteriati</taxon>
        <taxon>Methanobacteriota</taxon>
        <taxon>Stenosarchaea group</taxon>
        <taxon>Methanomicrobia</taxon>
        <taxon>Methanosarcinales</taxon>
        <taxon>Methanosarcinaceae</taxon>
        <taxon>Methanosarcina</taxon>
    </lineage>
</organism>
<dbReference type="InterPro" id="IPR021127">
    <property type="entry name" value="CRISPR_associated_Cas2"/>
</dbReference>
<reference evidence="9 10" key="1">
    <citation type="submission" date="2014-07" db="EMBL/GenBank/DDBJ databases">
        <title>Methanogenic archaea and the global carbon cycle.</title>
        <authorList>
            <person name="Henriksen J.R."/>
            <person name="Luke J."/>
            <person name="Reinhart S."/>
            <person name="Benedict M.N."/>
            <person name="Youngblut N.D."/>
            <person name="Metcalf M.E."/>
            <person name="Whitaker R.J."/>
            <person name="Metcalf W.W."/>
        </authorList>
    </citation>
    <scope>NUCLEOTIDE SEQUENCE [LARGE SCALE GENOMIC DNA]</scope>
    <source>
        <strain evidence="9 10">Z-7289</strain>
    </source>
</reference>
<dbReference type="EC" id="3.1.-.-" evidence="8"/>
<evidence type="ECO:0000256" key="7">
    <source>
        <dbReference type="ARBA" id="ARBA00023118"/>
    </source>
</evidence>
<keyword evidence="5 8" id="KW-0378">Hydrolase</keyword>
<comment type="cofactor">
    <cofactor evidence="1 8">
        <name>Mg(2+)</name>
        <dbReference type="ChEBI" id="CHEBI:18420"/>
    </cofactor>
</comment>
<keyword evidence="4 8" id="KW-0255">Endonuclease</keyword>
<name>A0A0E3S7G0_9EURY</name>
<dbReference type="OrthoDB" id="75992at2157"/>
<comment type="subunit">
    <text evidence="8">Homodimer, forms a heterotetramer with a Cas1 homodimer.</text>
</comment>
<evidence type="ECO:0000256" key="6">
    <source>
        <dbReference type="ARBA" id="ARBA00022842"/>
    </source>
</evidence>
<dbReference type="GO" id="GO:0004521">
    <property type="term" value="F:RNA endonuclease activity"/>
    <property type="evidence" value="ECO:0007669"/>
    <property type="project" value="InterPro"/>
</dbReference>
<dbReference type="PANTHER" id="PTHR34405">
    <property type="entry name" value="CRISPR-ASSOCIATED ENDORIBONUCLEASE CAS2"/>
    <property type="match status" value="1"/>
</dbReference>
<evidence type="ECO:0000313" key="9">
    <source>
        <dbReference type="EMBL" id="AKB75347.1"/>
    </source>
</evidence>
<dbReference type="PANTHER" id="PTHR34405:SF3">
    <property type="entry name" value="CRISPR-ASSOCIATED ENDORIBONUCLEASE CAS2 3"/>
    <property type="match status" value="1"/>
</dbReference>
<accession>A0A0E3S7G0</accession>
<keyword evidence="10" id="KW-1185">Reference proteome</keyword>
<feature type="binding site" evidence="8">
    <location>
        <position position="8"/>
    </location>
    <ligand>
        <name>Mg(2+)</name>
        <dbReference type="ChEBI" id="CHEBI:18420"/>
        <note>catalytic</note>
    </ligand>
</feature>
<dbReference type="STRING" id="1434111.MSLAZ_2086"/>
<comment type="similarity">
    <text evidence="8">Belongs to the CRISPR-associated endoribonuclease Cas2 protein family.</text>
</comment>
<dbReference type="GO" id="GO:0043571">
    <property type="term" value="P:maintenance of CRISPR repeat elements"/>
    <property type="evidence" value="ECO:0007669"/>
    <property type="project" value="UniProtKB-UniRule"/>
</dbReference>
<protein>
    <recommendedName>
        <fullName evidence="8">CRISPR-associated endoribonuclease Cas2</fullName>
        <ecNumber evidence="8">3.1.-.-</ecNumber>
    </recommendedName>
</protein>
<evidence type="ECO:0000256" key="3">
    <source>
        <dbReference type="ARBA" id="ARBA00022723"/>
    </source>
</evidence>
<evidence type="ECO:0000313" key="10">
    <source>
        <dbReference type="Proteomes" id="UP000033072"/>
    </source>
</evidence>
<keyword evidence="6 8" id="KW-0460">Magnesium</keyword>
<keyword evidence="3 8" id="KW-0479">Metal-binding</keyword>
<keyword evidence="2 8" id="KW-0540">Nuclease</keyword>
<dbReference type="Gene3D" id="3.30.70.240">
    <property type="match status" value="1"/>
</dbReference>
<dbReference type="GO" id="GO:0046872">
    <property type="term" value="F:metal ion binding"/>
    <property type="evidence" value="ECO:0007669"/>
    <property type="project" value="UniProtKB-UniRule"/>
</dbReference>
<sequence>MLLWLIYDITDNSLRYRVCETCKDFGLFRVQKSVFFGELEADKTDSILDKMEDIMKDENKTEHDSVLILPVCRSCLSKMFVTGRMFDAGLYTDQECVILG</sequence>
<dbReference type="EMBL" id="CP009515">
    <property type="protein sequence ID" value="AKB75347.1"/>
    <property type="molecule type" value="Genomic_DNA"/>
</dbReference>
<dbReference type="GO" id="GO:0016787">
    <property type="term" value="F:hydrolase activity"/>
    <property type="evidence" value="ECO:0007669"/>
    <property type="project" value="UniProtKB-KW"/>
</dbReference>